<sequence>MNPQPNSTADRIFAPNVYVFAYALIDGSENQPHTHSLWEYGDEIIGNFTDKKITDNLDFSHDSKNKSSSDRLYLIAEDALSFTSTSEKYPGIEGFAQPQKIKDSYALWLNIGYSDEN</sequence>
<proteinExistence type="predicted"/>
<evidence type="ECO:0000313" key="1">
    <source>
        <dbReference type="EMBL" id="XCM37632.1"/>
    </source>
</evidence>
<organism evidence="1">
    <name type="scientific">Planktothricoides raciborskii GIHE-MW2</name>
    <dbReference type="NCBI Taxonomy" id="2792601"/>
    <lineage>
        <taxon>Bacteria</taxon>
        <taxon>Bacillati</taxon>
        <taxon>Cyanobacteriota</taxon>
        <taxon>Cyanophyceae</taxon>
        <taxon>Oscillatoriophycideae</taxon>
        <taxon>Oscillatoriales</taxon>
        <taxon>Oscillatoriaceae</taxon>
        <taxon>Planktothricoides</taxon>
    </lineage>
</organism>
<accession>A0AAU8JGP5</accession>
<dbReference type="AlphaFoldDB" id="A0AAU8JGP5"/>
<name>A0AAU8JGP5_9CYAN</name>
<reference evidence="1" key="1">
    <citation type="submission" date="2024-07" db="EMBL/GenBank/DDBJ databases">
        <authorList>
            <person name="Kim Y.J."/>
            <person name="Jeong J.Y."/>
        </authorList>
    </citation>
    <scope>NUCLEOTIDE SEQUENCE</scope>
    <source>
        <strain evidence="1">GIHE-MW2</strain>
    </source>
</reference>
<gene>
    <name evidence="1" type="ORF">ABWT76_000414</name>
</gene>
<protein>
    <submittedName>
        <fullName evidence="1">Uncharacterized protein</fullName>
    </submittedName>
</protein>
<dbReference type="EMBL" id="CP159837">
    <property type="protein sequence ID" value="XCM37632.1"/>
    <property type="molecule type" value="Genomic_DNA"/>
</dbReference>
<dbReference type="RefSeq" id="WP_354635572.1">
    <property type="nucleotide sequence ID" value="NZ_CP159837.1"/>
</dbReference>